<reference evidence="3 4" key="1">
    <citation type="submission" date="2015-04" db="EMBL/GenBank/DDBJ databases">
        <authorList>
            <consortium name="Pathogen Informatics"/>
        </authorList>
    </citation>
    <scope>NUCLEOTIDE SEQUENCE [LARGE SCALE GENOMIC DNA]</scope>
    <source>
        <strain evidence="3 4">SGS1</strain>
    </source>
</reference>
<proteinExistence type="predicted"/>
<accession>A0A1J1H6K2</accession>
<dbReference type="InterPro" id="IPR009097">
    <property type="entry name" value="Cyclic_Pdiesterase"/>
</dbReference>
<dbReference type="InterPro" id="IPR019510">
    <property type="entry name" value="AKAP7-like_phosphoesterase"/>
</dbReference>
<dbReference type="PANTHER" id="PTHR15934:SF2">
    <property type="entry name" value="A-KINASE ANCHOR PROTEIN 7-LIKE PHOSPHOESTERASE DOMAIN-CONTAINING PROTEIN"/>
    <property type="match status" value="1"/>
</dbReference>
<dbReference type="KEGG" id="prel:PRELSG_1019200"/>
<dbReference type="OrthoDB" id="277832at2759"/>
<dbReference type="GO" id="GO:0005829">
    <property type="term" value="C:cytosol"/>
    <property type="evidence" value="ECO:0007669"/>
    <property type="project" value="TreeGrafter"/>
</dbReference>
<evidence type="ECO:0000313" key="4">
    <source>
        <dbReference type="Proteomes" id="UP000220158"/>
    </source>
</evidence>
<dbReference type="Pfam" id="PF10469">
    <property type="entry name" value="AKAP7_NLS"/>
    <property type="match status" value="1"/>
</dbReference>
<keyword evidence="4" id="KW-1185">Reference proteome</keyword>
<dbReference type="GO" id="GO:0010738">
    <property type="term" value="P:regulation of protein kinase A signaling"/>
    <property type="evidence" value="ECO:0007669"/>
    <property type="project" value="TreeGrafter"/>
</dbReference>
<dbReference type="SUPFAM" id="SSF55144">
    <property type="entry name" value="LigT-like"/>
    <property type="match status" value="1"/>
</dbReference>
<sequence>MKIKKSIYKYLGFYSLFFKGNDNKEFHCLRKNTNMTYLKPNYFVCIPLNNEVVSKELLKIQNHITMKYDKLKECLIEKKKFHISLLILYIKKSQIELSKEAFHEAVEEIKKIDQEKISFNKLETFRNDVLYLSFKESSNNYIINIINILKKSFAKRDIKIIYNKKNKNDENQKKTANKNEIKSDLDKSDINKNGTNKNNLSKNSNDTERITPHLTIMKNSYMKKNYVNKKPKIFADYYSDFDLTNLLKEHLIANKIQFLEMDTDSSTSYYKILSECSLF</sequence>
<dbReference type="GO" id="GO:0034237">
    <property type="term" value="F:protein kinase A regulatory subunit binding"/>
    <property type="evidence" value="ECO:0007669"/>
    <property type="project" value="TreeGrafter"/>
</dbReference>
<organism evidence="3 4">
    <name type="scientific">Plasmodium relictum</name>
    <dbReference type="NCBI Taxonomy" id="85471"/>
    <lineage>
        <taxon>Eukaryota</taxon>
        <taxon>Sar</taxon>
        <taxon>Alveolata</taxon>
        <taxon>Apicomplexa</taxon>
        <taxon>Aconoidasida</taxon>
        <taxon>Haemosporida</taxon>
        <taxon>Plasmodiidae</taxon>
        <taxon>Plasmodium</taxon>
        <taxon>Plasmodium (Haemamoeba)</taxon>
    </lineage>
</organism>
<dbReference type="AlphaFoldDB" id="A0A1J1H6K2"/>
<evidence type="ECO:0000256" key="1">
    <source>
        <dbReference type="SAM" id="MobiDB-lite"/>
    </source>
</evidence>
<dbReference type="Gene3D" id="3.90.1140.10">
    <property type="entry name" value="Cyclic phosphodiesterase"/>
    <property type="match status" value="1"/>
</dbReference>
<dbReference type="Proteomes" id="UP000220158">
    <property type="component" value="Chromosome 10"/>
</dbReference>
<protein>
    <recommendedName>
        <fullName evidence="2">A-kinase anchor protein 7-like phosphoesterase domain-containing protein</fullName>
    </recommendedName>
</protein>
<evidence type="ECO:0000259" key="2">
    <source>
        <dbReference type="Pfam" id="PF10469"/>
    </source>
</evidence>
<feature type="compositionally biased region" description="Basic and acidic residues" evidence="1">
    <location>
        <begin position="169"/>
        <end position="190"/>
    </location>
</feature>
<dbReference type="OMA" id="TIMKNSY"/>
<dbReference type="InterPro" id="IPR052641">
    <property type="entry name" value="AKAP7_isoform_gamma"/>
</dbReference>
<feature type="region of interest" description="Disordered" evidence="1">
    <location>
        <begin position="169"/>
        <end position="207"/>
    </location>
</feature>
<evidence type="ECO:0000313" key="3">
    <source>
        <dbReference type="EMBL" id="CRH00537.1"/>
    </source>
</evidence>
<dbReference type="RefSeq" id="XP_028533540.1">
    <property type="nucleotide sequence ID" value="XM_028677119.1"/>
</dbReference>
<dbReference type="PANTHER" id="PTHR15934">
    <property type="entry name" value="RNA 2',3'-CYCLIC PHOSPHODIESTERASE"/>
    <property type="match status" value="1"/>
</dbReference>
<dbReference type="GeneID" id="39736658"/>
<dbReference type="VEuPathDB" id="PlasmoDB:PRELSG_1019200"/>
<dbReference type="EMBL" id="LN835305">
    <property type="protein sequence ID" value="CRH00537.1"/>
    <property type="molecule type" value="Genomic_DNA"/>
</dbReference>
<gene>
    <name evidence="3" type="ORF">PRELSG_1019200</name>
</gene>
<feature type="domain" description="A-kinase anchor protein 7-like phosphoesterase" evidence="2">
    <location>
        <begin position="40"/>
        <end position="278"/>
    </location>
</feature>
<name>A0A1J1H6K2_PLARL</name>
<feature type="compositionally biased region" description="Polar residues" evidence="1">
    <location>
        <begin position="191"/>
        <end position="204"/>
    </location>
</feature>